<dbReference type="RefSeq" id="WP_271337247.1">
    <property type="nucleotide sequence ID" value="NZ_JAMZNK010000034.1"/>
</dbReference>
<sequence length="146" mass="16792">MLPRKQLRLIKSPGGRFGKKTCYFKTTFNKFPLMKRALLLFISTIIIACSKPKAFILNDTKENKYFVLESVNNAFEKNQIDKSPLIVINGIPFKYNKEQDTIILPLKRSEILSLDFLNINSSRIVYNDKENDGAVIITTKSKTKSR</sequence>
<proteinExistence type="predicted"/>
<reference evidence="1 2" key="1">
    <citation type="journal article" date="2023" name="Chemosphere">
        <title>Whole genome analysis of Flavobacterium aziz-sancarii sp. nov., isolated from Ardley Island (Antarctica), revealed a rich resistome and bioremediation potential.</title>
        <authorList>
            <person name="Otur C."/>
            <person name="Okay S."/>
            <person name="Kurt-Kizildogan A."/>
        </authorList>
    </citation>
    <scope>NUCLEOTIDE SEQUENCE [LARGE SCALE GENOMIC DNA]</scope>
    <source>
        <strain evidence="1 2">AC</strain>
    </source>
</reference>
<name>A0ABT4WGR3_9FLAO</name>
<evidence type="ECO:0000313" key="2">
    <source>
        <dbReference type="Proteomes" id="UP001212170"/>
    </source>
</evidence>
<organism evidence="1 2">
    <name type="scientific">Flavobacterium azizsancarii</name>
    <dbReference type="NCBI Taxonomy" id="2961580"/>
    <lineage>
        <taxon>Bacteria</taxon>
        <taxon>Pseudomonadati</taxon>
        <taxon>Bacteroidota</taxon>
        <taxon>Flavobacteriia</taxon>
        <taxon>Flavobacteriales</taxon>
        <taxon>Flavobacteriaceae</taxon>
        <taxon>Flavobacterium</taxon>
    </lineage>
</organism>
<dbReference type="EMBL" id="JAMZNK010000034">
    <property type="protein sequence ID" value="MDA6071402.1"/>
    <property type="molecule type" value="Genomic_DNA"/>
</dbReference>
<protein>
    <recommendedName>
        <fullName evidence="3">TonB-dependent receptor plug domain-containing protein</fullName>
    </recommendedName>
</protein>
<gene>
    <name evidence="1" type="ORF">NJT12_17415</name>
</gene>
<comment type="caution">
    <text evidence="1">The sequence shown here is derived from an EMBL/GenBank/DDBJ whole genome shotgun (WGS) entry which is preliminary data.</text>
</comment>
<keyword evidence="2" id="KW-1185">Reference proteome</keyword>
<evidence type="ECO:0000313" key="1">
    <source>
        <dbReference type="EMBL" id="MDA6071402.1"/>
    </source>
</evidence>
<accession>A0ABT4WGR3</accession>
<dbReference type="Proteomes" id="UP001212170">
    <property type="component" value="Unassembled WGS sequence"/>
</dbReference>
<evidence type="ECO:0008006" key="3">
    <source>
        <dbReference type="Google" id="ProtNLM"/>
    </source>
</evidence>